<evidence type="ECO:0000313" key="2">
    <source>
        <dbReference type="Proteomes" id="UP000095280"/>
    </source>
</evidence>
<dbReference type="WBParaSite" id="maker-unitig_15063-snap-gene-0.1-mRNA-1">
    <property type="protein sequence ID" value="maker-unitig_15063-snap-gene-0.1-mRNA-1"/>
    <property type="gene ID" value="maker-unitig_15063-snap-gene-0.1"/>
</dbReference>
<organism evidence="2 3">
    <name type="scientific">Macrostomum lignano</name>
    <dbReference type="NCBI Taxonomy" id="282301"/>
    <lineage>
        <taxon>Eukaryota</taxon>
        <taxon>Metazoa</taxon>
        <taxon>Spiralia</taxon>
        <taxon>Lophotrochozoa</taxon>
        <taxon>Platyhelminthes</taxon>
        <taxon>Rhabditophora</taxon>
        <taxon>Macrostomorpha</taxon>
        <taxon>Macrostomida</taxon>
        <taxon>Macrostomidae</taxon>
        <taxon>Macrostomum</taxon>
    </lineage>
</organism>
<feature type="region of interest" description="Disordered" evidence="1">
    <location>
        <begin position="1"/>
        <end position="30"/>
    </location>
</feature>
<feature type="compositionally biased region" description="Low complexity" evidence="1">
    <location>
        <begin position="1"/>
        <end position="20"/>
    </location>
</feature>
<reference evidence="3" key="1">
    <citation type="submission" date="2016-11" db="UniProtKB">
        <authorList>
            <consortium name="WormBaseParasite"/>
        </authorList>
    </citation>
    <scope>IDENTIFICATION</scope>
</reference>
<dbReference type="AlphaFoldDB" id="A0A1I8F2B5"/>
<sequence length="30" mass="3055">MDVGSAAFRPRLPAGPGRPASNSTRAPCKS</sequence>
<evidence type="ECO:0000313" key="3">
    <source>
        <dbReference type="WBParaSite" id="maker-unitig_15063-snap-gene-0.1-mRNA-1"/>
    </source>
</evidence>
<proteinExistence type="predicted"/>
<keyword evidence="2" id="KW-1185">Reference proteome</keyword>
<name>A0A1I8F2B5_9PLAT</name>
<feature type="compositionally biased region" description="Polar residues" evidence="1">
    <location>
        <begin position="21"/>
        <end position="30"/>
    </location>
</feature>
<accession>A0A1I8F2B5</accession>
<protein>
    <submittedName>
        <fullName evidence="3">Uncharacterized protein</fullName>
    </submittedName>
</protein>
<evidence type="ECO:0000256" key="1">
    <source>
        <dbReference type="SAM" id="MobiDB-lite"/>
    </source>
</evidence>
<dbReference type="Proteomes" id="UP000095280">
    <property type="component" value="Unplaced"/>
</dbReference>